<proteinExistence type="predicted"/>
<dbReference type="Pfam" id="PF08713">
    <property type="entry name" value="DNA_alkylation"/>
    <property type="match status" value="1"/>
</dbReference>
<gene>
    <name evidence="1" type="ORF">JOF48_002978</name>
</gene>
<keyword evidence="2" id="KW-1185">Reference proteome</keyword>
<dbReference type="RefSeq" id="WP_245346561.1">
    <property type="nucleotide sequence ID" value="NZ_JAGIOI010000001.1"/>
</dbReference>
<evidence type="ECO:0000313" key="2">
    <source>
        <dbReference type="Proteomes" id="UP000711614"/>
    </source>
</evidence>
<organism evidence="1 2">
    <name type="scientific">Arthrobacter stackebrandtii</name>
    <dbReference type="NCBI Taxonomy" id="272161"/>
    <lineage>
        <taxon>Bacteria</taxon>
        <taxon>Bacillati</taxon>
        <taxon>Actinomycetota</taxon>
        <taxon>Actinomycetes</taxon>
        <taxon>Micrococcales</taxon>
        <taxon>Micrococcaceae</taxon>
        <taxon>Arthrobacter</taxon>
    </lineage>
</organism>
<dbReference type="PANTHER" id="PTHR34070">
    <property type="entry name" value="ARMADILLO-TYPE FOLD"/>
    <property type="match status" value="1"/>
</dbReference>
<dbReference type="PANTHER" id="PTHR34070:SF1">
    <property type="entry name" value="DNA ALKYLATION REPAIR PROTEIN"/>
    <property type="match status" value="1"/>
</dbReference>
<dbReference type="EMBL" id="JAGIOI010000001">
    <property type="protein sequence ID" value="MBP2414179.1"/>
    <property type="molecule type" value="Genomic_DNA"/>
</dbReference>
<accession>A0ABS4YZN7</accession>
<comment type="caution">
    <text evidence="1">The sequence shown here is derived from an EMBL/GenBank/DDBJ whole genome shotgun (WGS) entry which is preliminary data.</text>
</comment>
<dbReference type="InterPro" id="IPR014825">
    <property type="entry name" value="DNA_alkylation"/>
</dbReference>
<dbReference type="CDD" id="cd07064">
    <property type="entry name" value="AlkD_like_1"/>
    <property type="match status" value="1"/>
</dbReference>
<dbReference type="Gene3D" id="1.25.10.90">
    <property type="match status" value="1"/>
</dbReference>
<reference evidence="1 2" key="1">
    <citation type="submission" date="2021-03" db="EMBL/GenBank/DDBJ databases">
        <title>Sequencing the genomes of 1000 actinobacteria strains.</title>
        <authorList>
            <person name="Klenk H.-P."/>
        </authorList>
    </citation>
    <scope>NUCLEOTIDE SEQUENCE [LARGE SCALE GENOMIC DNA]</scope>
    <source>
        <strain evidence="1 2">DSM 16005</strain>
    </source>
</reference>
<protein>
    <submittedName>
        <fullName evidence="1">3-methyladenine DNA glycosylase AlkD</fullName>
    </submittedName>
</protein>
<dbReference type="Proteomes" id="UP000711614">
    <property type="component" value="Unassembled WGS sequence"/>
</dbReference>
<sequence>MKKQDAVHKPPGPAVMSGTEPANAAFMCALGPALAAVALPEKAAGMAAYMKSSMPFLGVPAPAVRKAVRSLAREHPFSSPGELHATVMELWSGAAHREERHAAIMLCDSRLGRGEAALLPFYAVVIGTGQWWDYVDSVAPRLWDLLAKDRAAMGPLLREWSGHPDFWFRRAAIISQLPAKAATDVQLLSDVIVPNLADKEFFIRKAIGWALRQHARTDPEWVLRFVAVHGLSPLSRREALKHL</sequence>
<name>A0ABS4YZN7_9MICC</name>
<evidence type="ECO:0000313" key="1">
    <source>
        <dbReference type="EMBL" id="MBP2414179.1"/>
    </source>
</evidence>
<dbReference type="InterPro" id="IPR016024">
    <property type="entry name" value="ARM-type_fold"/>
</dbReference>
<dbReference type="SUPFAM" id="SSF48371">
    <property type="entry name" value="ARM repeat"/>
    <property type="match status" value="1"/>
</dbReference>